<dbReference type="Proteomes" id="UP000176678">
    <property type="component" value="Unassembled WGS sequence"/>
</dbReference>
<sequence length="82" mass="9504">MGEYADVKRDRVLVLLKWLGTLNGFEVINGGKHQWVVRHGTWNRPFPVTFKYNVVSKVYIKELVKRVVATGACSKEEFDEHL</sequence>
<name>A0A1F7VFA1_9BACT</name>
<dbReference type="AlphaFoldDB" id="A0A1F7VFA1"/>
<accession>A0A1F7VFA1</accession>
<gene>
    <name evidence="1" type="ORF">A3H75_00320</name>
</gene>
<organism evidence="1 2">
    <name type="scientific">Candidatus Uhrbacteria bacterium RIFCSPLOWO2_02_FULL_51_9</name>
    <dbReference type="NCBI Taxonomy" id="1802410"/>
    <lineage>
        <taxon>Bacteria</taxon>
        <taxon>Candidatus Uhriibacteriota</taxon>
    </lineage>
</organism>
<proteinExistence type="predicted"/>
<dbReference type="EMBL" id="MGES01000014">
    <property type="protein sequence ID" value="OGL89123.1"/>
    <property type="molecule type" value="Genomic_DNA"/>
</dbReference>
<protein>
    <recommendedName>
        <fullName evidence="3">Type II toxin-antitoxin system HicA family toxin</fullName>
    </recommendedName>
</protein>
<evidence type="ECO:0000313" key="2">
    <source>
        <dbReference type="Proteomes" id="UP000176678"/>
    </source>
</evidence>
<reference evidence="1 2" key="1">
    <citation type="journal article" date="2016" name="Nat. Commun.">
        <title>Thousands of microbial genomes shed light on interconnected biogeochemical processes in an aquifer system.</title>
        <authorList>
            <person name="Anantharaman K."/>
            <person name="Brown C.T."/>
            <person name="Hug L.A."/>
            <person name="Sharon I."/>
            <person name="Castelle C.J."/>
            <person name="Probst A.J."/>
            <person name="Thomas B.C."/>
            <person name="Singh A."/>
            <person name="Wilkins M.J."/>
            <person name="Karaoz U."/>
            <person name="Brodie E.L."/>
            <person name="Williams K.H."/>
            <person name="Hubbard S.S."/>
            <person name="Banfield J.F."/>
        </authorList>
    </citation>
    <scope>NUCLEOTIDE SEQUENCE [LARGE SCALE GENOMIC DNA]</scope>
</reference>
<evidence type="ECO:0000313" key="1">
    <source>
        <dbReference type="EMBL" id="OGL89123.1"/>
    </source>
</evidence>
<evidence type="ECO:0008006" key="3">
    <source>
        <dbReference type="Google" id="ProtNLM"/>
    </source>
</evidence>
<comment type="caution">
    <text evidence="1">The sequence shown here is derived from an EMBL/GenBank/DDBJ whole genome shotgun (WGS) entry which is preliminary data.</text>
</comment>